<name>A0A915KX36_ROMCU</name>
<dbReference type="WBParaSite" id="nRc.2.0.1.t42080-RA">
    <property type="protein sequence ID" value="nRc.2.0.1.t42080-RA"/>
    <property type="gene ID" value="nRc.2.0.1.g42080"/>
</dbReference>
<evidence type="ECO:0000313" key="2">
    <source>
        <dbReference type="WBParaSite" id="nRc.2.0.1.t42080-RA"/>
    </source>
</evidence>
<evidence type="ECO:0000313" key="1">
    <source>
        <dbReference type="Proteomes" id="UP000887565"/>
    </source>
</evidence>
<sequence>MADYLLMQMQVFGHDRMEPKQINMVALPFYQQNLTIPGHINCEMGLGSQAMETNQVQPKLVYHMMKCEMYNQWAVQMQGNKTEYYTVASECNPARAGDVPLTSGFYPLILRDSKPLKSDGHTKDSDPDDIQDFQIPVLDIISVNILENLKNGKFYWDLDGKISLTLYQNAQLYWHQARKPKEIPQETFSCNTHYPVGIEGHKQVYKTNIYTQNLAKI</sequence>
<proteinExistence type="predicted"/>
<organism evidence="1 2">
    <name type="scientific">Romanomermis culicivorax</name>
    <name type="common">Nematode worm</name>
    <dbReference type="NCBI Taxonomy" id="13658"/>
    <lineage>
        <taxon>Eukaryota</taxon>
        <taxon>Metazoa</taxon>
        <taxon>Ecdysozoa</taxon>
        <taxon>Nematoda</taxon>
        <taxon>Enoplea</taxon>
        <taxon>Dorylaimia</taxon>
        <taxon>Mermithida</taxon>
        <taxon>Mermithoidea</taxon>
        <taxon>Mermithidae</taxon>
        <taxon>Romanomermis</taxon>
    </lineage>
</organism>
<dbReference type="Proteomes" id="UP000887565">
    <property type="component" value="Unplaced"/>
</dbReference>
<protein>
    <submittedName>
        <fullName evidence="2">Uncharacterized protein</fullName>
    </submittedName>
</protein>
<accession>A0A915KX36</accession>
<reference evidence="2" key="1">
    <citation type="submission" date="2022-11" db="UniProtKB">
        <authorList>
            <consortium name="WormBaseParasite"/>
        </authorList>
    </citation>
    <scope>IDENTIFICATION</scope>
</reference>
<keyword evidence="1" id="KW-1185">Reference proteome</keyword>
<dbReference type="AlphaFoldDB" id="A0A915KX36"/>